<organism evidence="1 2">
    <name type="scientific">Phytophthora megakarya</name>
    <dbReference type="NCBI Taxonomy" id="4795"/>
    <lineage>
        <taxon>Eukaryota</taxon>
        <taxon>Sar</taxon>
        <taxon>Stramenopiles</taxon>
        <taxon>Oomycota</taxon>
        <taxon>Peronosporomycetes</taxon>
        <taxon>Peronosporales</taxon>
        <taxon>Peronosporaceae</taxon>
        <taxon>Phytophthora</taxon>
    </lineage>
</organism>
<dbReference type="Proteomes" id="UP000198211">
    <property type="component" value="Unassembled WGS sequence"/>
</dbReference>
<evidence type="ECO:0000313" key="1">
    <source>
        <dbReference type="EMBL" id="OWZ13282.1"/>
    </source>
</evidence>
<accession>A0A225W6R5</accession>
<name>A0A225W6R5_9STRA</name>
<dbReference type="EMBL" id="NBNE01001620">
    <property type="protein sequence ID" value="OWZ13282.1"/>
    <property type="molecule type" value="Genomic_DNA"/>
</dbReference>
<comment type="caution">
    <text evidence="1">The sequence shown here is derived from an EMBL/GenBank/DDBJ whole genome shotgun (WGS) entry which is preliminary data.</text>
</comment>
<proteinExistence type="predicted"/>
<dbReference type="AlphaFoldDB" id="A0A225W6R5"/>
<reference evidence="2" key="1">
    <citation type="submission" date="2017-03" db="EMBL/GenBank/DDBJ databases">
        <title>Phytopthora megakarya and P. palmivora, two closely related causual agents of cacao black pod achieved similar genome size and gene model numbers by different mechanisms.</title>
        <authorList>
            <person name="Ali S."/>
            <person name="Shao J."/>
            <person name="Larry D.J."/>
            <person name="Kronmiller B."/>
            <person name="Shen D."/>
            <person name="Strem M.D."/>
            <person name="Melnick R.L."/>
            <person name="Guiltinan M.J."/>
            <person name="Tyler B.M."/>
            <person name="Meinhardt L.W."/>
            <person name="Bailey B.A."/>
        </authorList>
    </citation>
    <scope>NUCLEOTIDE SEQUENCE [LARGE SCALE GENOMIC DNA]</scope>
    <source>
        <strain evidence="2">zdho120</strain>
    </source>
</reference>
<gene>
    <name evidence="1" type="ORF">PHMEG_00013420</name>
</gene>
<sequence length="102" mass="11575">MFAVDKDEIPIDVTVMKKYQQADATSKTIILRLERNKAGPDYSLRPALGFVLLHHQKRVVVPEALVKLSSEKQYHLMSTFWWPGMEGSRGEAREIMCGAQEG</sequence>
<evidence type="ECO:0000313" key="2">
    <source>
        <dbReference type="Proteomes" id="UP000198211"/>
    </source>
</evidence>
<protein>
    <submittedName>
        <fullName evidence="1">Uncharacterized protein</fullName>
    </submittedName>
</protein>
<keyword evidence="2" id="KW-1185">Reference proteome</keyword>